<dbReference type="GO" id="GO:0072344">
    <property type="term" value="P:rescue of stalled ribosome"/>
    <property type="evidence" value="ECO:0007669"/>
    <property type="project" value="TreeGrafter"/>
</dbReference>
<reference evidence="2" key="1">
    <citation type="journal article" date="2020" name="BMC Genomics">
        <title>Correction to: Identification and distribution of gene clusters required for synthesis of sphingolipid metabolism inhibitors in diverse species of the filamentous fungus Fusarium.</title>
        <authorList>
            <person name="Kim H.S."/>
            <person name="Lohmar J.M."/>
            <person name="Busman M."/>
            <person name="Brown D.W."/>
            <person name="Naumann T.A."/>
            <person name="Divon H.H."/>
            <person name="Lysoe E."/>
            <person name="Uhlig S."/>
            <person name="Proctor R.H."/>
        </authorList>
    </citation>
    <scope>NUCLEOTIDE SEQUENCE</scope>
    <source>
        <strain evidence="2">NRRL 22465</strain>
    </source>
</reference>
<organism evidence="2 3">
    <name type="scientific">Fusarium zealandicum</name>
    <dbReference type="NCBI Taxonomy" id="1053134"/>
    <lineage>
        <taxon>Eukaryota</taxon>
        <taxon>Fungi</taxon>
        <taxon>Dikarya</taxon>
        <taxon>Ascomycota</taxon>
        <taxon>Pezizomycotina</taxon>
        <taxon>Sordariomycetes</taxon>
        <taxon>Hypocreomycetidae</taxon>
        <taxon>Hypocreales</taxon>
        <taxon>Nectriaceae</taxon>
        <taxon>Fusarium</taxon>
        <taxon>Fusarium staphyleae species complex</taxon>
    </lineage>
</organism>
<feature type="region of interest" description="Disordered" evidence="1">
    <location>
        <begin position="556"/>
        <end position="576"/>
    </location>
</feature>
<gene>
    <name evidence="2" type="ORF">FZEAL_7758</name>
</gene>
<dbReference type="GO" id="GO:1990116">
    <property type="term" value="P:ribosome-associated ubiquitin-dependent protein catabolic process"/>
    <property type="evidence" value="ECO:0007669"/>
    <property type="project" value="TreeGrafter"/>
</dbReference>
<feature type="compositionally biased region" description="Acidic residues" evidence="1">
    <location>
        <begin position="647"/>
        <end position="658"/>
    </location>
</feature>
<evidence type="ECO:0000313" key="3">
    <source>
        <dbReference type="Proteomes" id="UP000635477"/>
    </source>
</evidence>
<evidence type="ECO:0008006" key="4">
    <source>
        <dbReference type="Google" id="ProtNLM"/>
    </source>
</evidence>
<dbReference type="OrthoDB" id="205993at2759"/>
<reference evidence="2" key="2">
    <citation type="submission" date="2020-05" db="EMBL/GenBank/DDBJ databases">
        <authorList>
            <person name="Kim H.-S."/>
            <person name="Proctor R.H."/>
            <person name="Brown D.W."/>
        </authorList>
    </citation>
    <scope>NUCLEOTIDE SEQUENCE</scope>
    <source>
        <strain evidence="2">NRRL 22465</strain>
    </source>
</reference>
<feature type="region of interest" description="Disordered" evidence="1">
    <location>
        <begin position="647"/>
        <end position="730"/>
    </location>
</feature>
<proteinExistence type="predicted"/>
<evidence type="ECO:0000313" key="2">
    <source>
        <dbReference type="EMBL" id="KAF4975461.1"/>
    </source>
</evidence>
<feature type="compositionally biased region" description="Basic and acidic residues" evidence="1">
    <location>
        <begin position="692"/>
        <end position="717"/>
    </location>
</feature>
<dbReference type="Pfam" id="PF04910">
    <property type="entry name" value="Tcf25"/>
    <property type="match status" value="1"/>
</dbReference>
<feature type="region of interest" description="Disordered" evidence="1">
    <location>
        <begin position="1"/>
        <end position="109"/>
    </location>
</feature>
<feature type="compositionally biased region" description="Acidic residues" evidence="1">
    <location>
        <begin position="51"/>
        <end position="65"/>
    </location>
</feature>
<name>A0A8H4XI63_9HYPO</name>
<keyword evidence="3" id="KW-1185">Reference proteome</keyword>
<dbReference type="EMBL" id="JABEYC010000639">
    <property type="protein sequence ID" value="KAF4975461.1"/>
    <property type="molecule type" value="Genomic_DNA"/>
</dbReference>
<feature type="compositionally biased region" description="Basic residues" evidence="1">
    <location>
        <begin position="1"/>
        <end position="10"/>
    </location>
</feature>
<dbReference type="AlphaFoldDB" id="A0A8H4XI63"/>
<protein>
    <recommendedName>
        <fullName evidence="4">Ribosome quality control complex subunit 1</fullName>
    </recommendedName>
</protein>
<dbReference type="PANTHER" id="PTHR22684">
    <property type="entry name" value="NULP1-RELATED"/>
    <property type="match status" value="1"/>
</dbReference>
<dbReference type="Proteomes" id="UP000635477">
    <property type="component" value="Unassembled WGS sequence"/>
</dbReference>
<feature type="compositionally biased region" description="Basic residues" evidence="1">
    <location>
        <begin position="83"/>
        <end position="95"/>
    </location>
</feature>
<dbReference type="PANTHER" id="PTHR22684:SF0">
    <property type="entry name" value="RIBOSOME QUALITY CONTROL COMPLEX SUBUNIT TCF25"/>
    <property type="match status" value="1"/>
</dbReference>
<evidence type="ECO:0000256" key="1">
    <source>
        <dbReference type="SAM" id="MobiDB-lite"/>
    </source>
</evidence>
<accession>A0A8H4XI63</accession>
<dbReference type="InterPro" id="IPR006994">
    <property type="entry name" value="TCF25/Rqc1"/>
</dbReference>
<sequence>MSSRQLRRLQKQRELEEVQNVAEQESEESDGALAPVAPKPRVSLFAALGGDGDDDAQDEDEEEEQQPVKDAVEEAQQPPAPGKGKKKKKKKKAKAKAADAAGVEEQDEDEIDKAIKELNITTGSKLDGSDAAAGSGASTRRINELLTINPYHLKAVNEMRNLFGRDVIESAEAEEEQERVNRRRRGPVQREVDLETFLRGPPGAPKLPEVSLRRNIFIQGRDHWPRQSAGGLTMKEIGKAPDGSWTEYAYVHDQNYDAVQTVFFTCVLLGDPMRMVHLLNEAPYHVSTLLQVSSVAKQDQNQSLAAELCERALFTFGRVTTSAFRQNIEQGKARLDFRRPENRQFWLAGYHYLKSLIRKGTYRTSLEWAKLLYTLDTKDPYAMRHFIHFLAIRAHEARWLIDFIDEVEKTSDNRDTVYLRQSLVLAHLQLGDNARATEELENGMRRVPWLYCALFQELGLDTPPSIWGINADSDARSFWVKLYILHTKELWNNSQAMPVLERVAKSLEKVDTGALPSDDPPADQGATRLAYLEGQTSLIALAPRELLDTQPNYEFDPLPPPEEENIFSGEGTRRPWNRRNSDLQAGMRSVLGRNAAAPGQLPRMPMGDFPDDEDDDIDPEVLAEMRHDMWMQQREEMPQELLDEIENPEWMDHSDEDLRESGPDPGLLQRLMGMFGGTEAGPTRDTGGEAGEAARGDRDGEERRPGENEREVERGQGRDNLPGAWPDDER</sequence>
<comment type="caution">
    <text evidence="2">The sequence shown here is derived from an EMBL/GenBank/DDBJ whole genome shotgun (WGS) entry which is preliminary data.</text>
</comment>
<dbReference type="GO" id="GO:1990112">
    <property type="term" value="C:RQC complex"/>
    <property type="evidence" value="ECO:0007669"/>
    <property type="project" value="TreeGrafter"/>
</dbReference>